<dbReference type="Pfam" id="PF03976">
    <property type="entry name" value="PPK2"/>
    <property type="match status" value="2"/>
</dbReference>
<dbReference type="GO" id="GO:0043751">
    <property type="term" value="F:polyphosphate:AMP phosphotransferase activity"/>
    <property type="evidence" value="ECO:0007669"/>
    <property type="project" value="InterPro"/>
</dbReference>
<protein>
    <submittedName>
        <fullName evidence="2">Polyphosphate:AMP phosphotransferase</fullName>
    </submittedName>
</protein>
<dbReference type="NCBIfam" id="TIGR03708">
    <property type="entry name" value="poly_P_AMP_trns"/>
    <property type="match status" value="1"/>
</dbReference>
<dbReference type="PANTHER" id="PTHR34383:SF3">
    <property type="entry name" value="POLYPHOSPHATE:AMP PHOSPHOTRANSFERASE"/>
    <property type="match status" value="1"/>
</dbReference>
<dbReference type="InterPro" id="IPR022489">
    <property type="entry name" value="PolyP_AMP_Tfrase"/>
</dbReference>
<keyword evidence="2" id="KW-0808">Transferase</keyword>
<evidence type="ECO:0000259" key="1">
    <source>
        <dbReference type="Pfam" id="PF03976"/>
    </source>
</evidence>
<dbReference type="Proteomes" id="UP000528322">
    <property type="component" value="Unassembled WGS sequence"/>
</dbReference>
<dbReference type="RefSeq" id="WP_183732319.1">
    <property type="nucleotide sequence ID" value="NZ_JACHID010000009.1"/>
</dbReference>
<proteinExistence type="predicted"/>
<dbReference type="PANTHER" id="PTHR34383">
    <property type="entry name" value="POLYPHOSPHATE:AMP PHOSPHOTRANSFERASE-RELATED"/>
    <property type="match status" value="1"/>
</dbReference>
<dbReference type="Gene3D" id="3.40.50.300">
    <property type="entry name" value="P-loop containing nucleotide triphosphate hydrolases"/>
    <property type="match status" value="2"/>
</dbReference>
<feature type="domain" description="Polyphosphate kinase-2-related" evidence="1">
    <location>
        <begin position="284"/>
        <end position="507"/>
    </location>
</feature>
<dbReference type="GO" id="GO:0006797">
    <property type="term" value="P:polyphosphate metabolic process"/>
    <property type="evidence" value="ECO:0007669"/>
    <property type="project" value="InterPro"/>
</dbReference>
<dbReference type="EMBL" id="JACHID010000009">
    <property type="protein sequence ID" value="MBB5022212.1"/>
    <property type="molecule type" value="Genomic_DNA"/>
</dbReference>
<dbReference type="InterPro" id="IPR027417">
    <property type="entry name" value="P-loop_NTPase"/>
</dbReference>
<keyword evidence="3" id="KW-1185">Reference proteome</keyword>
<evidence type="ECO:0000313" key="2">
    <source>
        <dbReference type="EMBL" id="MBB5022212.1"/>
    </source>
</evidence>
<dbReference type="InterPro" id="IPR022488">
    <property type="entry name" value="PPK2-related"/>
</dbReference>
<dbReference type="SUPFAM" id="SSF52540">
    <property type="entry name" value="P-loop containing nucleoside triphosphate hydrolases"/>
    <property type="match status" value="2"/>
</dbReference>
<name>A0A7W7Y5K2_9BACT</name>
<comment type="caution">
    <text evidence="2">The sequence shown here is derived from an EMBL/GenBank/DDBJ whole genome shotgun (WGS) entry which is preliminary data.</text>
</comment>
<reference evidence="2 3" key="1">
    <citation type="submission" date="2020-08" db="EMBL/GenBank/DDBJ databases">
        <title>Genomic Encyclopedia of Type Strains, Phase IV (KMG-IV): sequencing the most valuable type-strain genomes for metagenomic binning, comparative biology and taxonomic classification.</title>
        <authorList>
            <person name="Goeker M."/>
        </authorList>
    </citation>
    <scope>NUCLEOTIDE SEQUENCE [LARGE SCALE GENOMIC DNA]</scope>
    <source>
        <strain evidence="2 3">DSM 22071</strain>
    </source>
</reference>
<organism evidence="2 3">
    <name type="scientific">Desulfurispira natronophila</name>
    <dbReference type="NCBI Taxonomy" id="682562"/>
    <lineage>
        <taxon>Bacteria</taxon>
        <taxon>Pseudomonadati</taxon>
        <taxon>Chrysiogenota</taxon>
        <taxon>Chrysiogenia</taxon>
        <taxon>Chrysiogenales</taxon>
        <taxon>Chrysiogenaceae</taxon>
        <taxon>Desulfurispira</taxon>
    </lineage>
</organism>
<accession>A0A7W7Y5K2</accession>
<sequence length="513" mass="59874">MKSTANASQPHLTSIFQKVEQQIELPKREYKEVIKQIRTQLLELQFQAQELDIPVIILIGGLDGAGRGDALNLMMEFLDPRYINIHNLWSPTDEEQQRPLYWKYWRAMPAKGEIGVFFHGWYRDPLHDYAEGRLPQPDFERKMRYVARLEKMLVDDGALVMKFWFHLTSEAQKERVKEHKKNPGSGFIVTSEEVERVKHYNQIVTAAARGIAITNTTEAPWFLIDAYEWRYRNVQFLGSLAEGLEEAIARASTPPVTSPSRTLSLGHFPNTASILDSVDLSASLDNRDYQKVLKKQQHRLGKIAWKALEEGVSSIAVFEGWDAAGKGGTIRRMVHALDARLFKVISTSGPTDEEKRHHYLWRFWRHVPRAGFVTIYDRSWYGRVLVERVEGFASTDEWERAYQEINDFEYQLARHGIVVVKFWMHISKDEQLRRFEERQATPWKQHKITDEDWRNREKWDSYQRAVDDMVARTSTTLAPWHILPANSKKLARVEAIRHFVDAIEMRLKGELKT</sequence>
<evidence type="ECO:0000313" key="3">
    <source>
        <dbReference type="Proteomes" id="UP000528322"/>
    </source>
</evidence>
<gene>
    <name evidence="2" type="ORF">HNR37_001544</name>
</gene>
<feature type="domain" description="Polyphosphate kinase-2-related" evidence="1">
    <location>
        <begin position="26"/>
        <end position="245"/>
    </location>
</feature>
<dbReference type="AlphaFoldDB" id="A0A7W7Y5K2"/>